<organism evidence="2 3">
    <name type="scientific">Leptospira biflexa serovar Patoc (strain Patoc 1 / ATCC 23582 / Paris)</name>
    <dbReference type="NCBI Taxonomy" id="456481"/>
    <lineage>
        <taxon>Bacteria</taxon>
        <taxon>Pseudomonadati</taxon>
        <taxon>Spirochaetota</taxon>
        <taxon>Spirochaetia</taxon>
        <taxon>Leptospirales</taxon>
        <taxon>Leptospiraceae</taxon>
        <taxon>Leptospira</taxon>
    </lineage>
</organism>
<dbReference type="BioCyc" id="LBIF456481:LEPBI_RS13970-MONOMER"/>
<accession>B0SNF5</accession>
<dbReference type="RefSeq" id="WP_012389780.1">
    <property type="nucleotide sequence ID" value="NC_010602.1"/>
</dbReference>
<feature type="chain" id="PRO_5002755413" description="Lipoprotein" evidence="1">
    <location>
        <begin position="31"/>
        <end position="157"/>
    </location>
</feature>
<dbReference type="OrthoDB" id="331300at2"/>
<reference evidence="2 3" key="1">
    <citation type="journal article" date="2008" name="PLoS ONE">
        <title>Genome sequence of the saprophyte Leptospira biflexa provides insights into the evolution of Leptospira and the pathogenesis of leptospirosis.</title>
        <authorList>
            <person name="Picardeau M."/>
            <person name="Bulach D.M."/>
            <person name="Bouchier C."/>
            <person name="Zuerner R.L."/>
            <person name="Zidane N."/>
            <person name="Wilson P.J."/>
            <person name="Creno S."/>
            <person name="Kuczek E.S."/>
            <person name="Bommezzadri S."/>
            <person name="Davis J.C."/>
            <person name="McGrath A."/>
            <person name="Johnson M.J."/>
            <person name="Boursaux-Eude C."/>
            <person name="Seemann T."/>
            <person name="Rouy Z."/>
            <person name="Coppel R.L."/>
            <person name="Rood J.I."/>
            <person name="Lajus A."/>
            <person name="Davies J.K."/>
            <person name="Medigue C."/>
            <person name="Adler B."/>
        </authorList>
    </citation>
    <scope>NUCLEOTIDE SEQUENCE [LARGE SCALE GENOMIC DNA]</scope>
    <source>
        <strain evidence="3">Patoc 1 / ATCC 23582 / Paris</strain>
    </source>
</reference>
<feature type="signal peptide" evidence="1">
    <location>
        <begin position="1"/>
        <end position="30"/>
    </location>
</feature>
<name>B0SNF5_LEPBP</name>
<evidence type="ECO:0008006" key="4">
    <source>
        <dbReference type="Google" id="ProtNLM"/>
    </source>
</evidence>
<sequence length="157" mass="16473">MKMNQNKITLKSSLIGISFALLLATGFVGCTESGAKKEDDPSAILYLVNNPNSINEVQQICLGTYVAANSCVGGKEFFNPGLGCSLTKLDGKTTADLSALKECVLAKINDPVQPCNLPQFTYGLAQQALAGAFAACNTSYTTTAGATVDLTGYLVYQ</sequence>
<protein>
    <recommendedName>
        <fullName evidence="4">Lipoprotein</fullName>
    </recommendedName>
</protein>
<evidence type="ECO:0000256" key="1">
    <source>
        <dbReference type="SAM" id="SignalP"/>
    </source>
</evidence>
<keyword evidence="1" id="KW-0732">Signal</keyword>
<dbReference type="PROSITE" id="PS51257">
    <property type="entry name" value="PROKAR_LIPOPROTEIN"/>
    <property type="match status" value="1"/>
</dbReference>
<keyword evidence="3" id="KW-1185">Reference proteome</keyword>
<gene>
    <name evidence="2" type="ordered locus">LEPBI_I2852</name>
</gene>
<dbReference type="AlphaFoldDB" id="B0SNF5"/>
<evidence type="ECO:0000313" key="2">
    <source>
        <dbReference type="EMBL" id="ABZ98922.1"/>
    </source>
</evidence>
<dbReference type="HOGENOM" id="CLU_1675698_0_0_12"/>
<dbReference type="KEGG" id="lbi:LEPBI_I2852"/>
<proteinExistence type="predicted"/>
<dbReference type="EMBL" id="CP000786">
    <property type="protein sequence ID" value="ABZ98922.1"/>
    <property type="molecule type" value="Genomic_DNA"/>
</dbReference>
<dbReference type="Proteomes" id="UP000001847">
    <property type="component" value="Chromosome I"/>
</dbReference>
<dbReference type="STRING" id="456481.LEPBI_I2852"/>
<evidence type="ECO:0000313" key="3">
    <source>
        <dbReference type="Proteomes" id="UP000001847"/>
    </source>
</evidence>